<reference evidence="1 2" key="1">
    <citation type="submission" date="2021-06" db="EMBL/GenBank/DDBJ databases">
        <title>Caerostris extrusa draft genome.</title>
        <authorList>
            <person name="Kono N."/>
            <person name="Arakawa K."/>
        </authorList>
    </citation>
    <scope>NUCLEOTIDE SEQUENCE [LARGE SCALE GENOMIC DNA]</scope>
</reference>
<accession>A0AAV4ME74</accession>
<gene>
    <name evidence="1" type="ORF">CEXT_415831</name>
</gene>
<proteinExistence type="predicted"/>
<dbReference type="AlphaFoldDB" id="A0AAV4ME74"/>
<name>A0AAV4ME74_CAEEX</name>
<protein>
    <recommendedName>
        <fullName evidence="3">Ycf15</fullName>
    </recommendedName>
</protein>
<sequence length="73" mass="8452">MCAFVVVMPSERQTPRSLHAFGSRLFYYERRIRVEPVDENQISPHLPNGCLDGSFPPHLCNILRIRDSNKKPN</sequence>
<comment type="caution">
    <text evidence="1">The sequence shown here is derived from an EMBL/GenBank/DDBJ whole genome shotgun (WGS) entry which is preliminary data.</text>
</comment>
<keyword evidence="2" id="KW-1185">Reference proteome</keyword>
<dbReference type="EMBL" id="BPLR01002161">
    <property type="protein sequence ID" value="GIX70681.1"/>
    <property type="molecule type" value="Genomic_DNA"/>
</dbReference>
<organism evidence="1 2">
    <name type="scientific">Caerostris extrusa</name>
    <name type="common">Bark spider</name>
    <name type="synonym">Caerostris bankana</name>
    <dbReference type="NCBI Taxonomy" id="172846"/>
    <lineage>
        <taxon>Eukaryota</taxon>
        <taxon>Metazoa</taxon>
        <taxon>Ecdysozoa</taxon>
        <taxon>Arthropoda</taxon>
        <taxon>Chelicerata</taxon>
        <taxon>Arachnida</taxon>
        <taxon>Araneae</taxon>
        <taxon>Araneomorphae</taxon>
        <taxon>Entelegynae</taxon>
        <taxon>Araneoidea</taxon>
        <taxon>Araneidae</taxon>
        <taxon>Caerostris</taxon>
    </lineage>
</organism>
<dbReference type="Proteomes" id="UP001054945">
    <property type="component" value="Unassembled WGS sequence"/>
</dbReference>
<evidence type="ECO:0000313" key="1">
    <source>
        <dbReference type="EMBL" id="GIX70681.1"/>
    </source>
</evidence>
<evidence type="ECO:0008006" key="3">
    <source>
        <dbReference type="Google" id="ProtNLM"/>
    </source>
</evidence>
<evidence type="ECO:0000313" key="2">
    <source>
        <dbReference type="Proteomes" id="UP001054945"/>
    </source>
</evidence>